<dbReference type="Gene3D" id="3.10.450.50">
    <property type="match status" value="1"/>
</dbReference>
<dbReference type="SUPFAM" id="SSF103642">
    <property type="entry name" value="Sec-C motif"/>
    <property type="match status" value="1"/>
</dbReference>
<sequence>MSKRNQKCPCGSGKKYKHCCNVIDIHRQKEENFYEQKDVLVRMMTDFVWGKWSPRDHERMQSIFQIKTGNKLSDDEQPMLFHFFSLFMHRYENGLRGVEWFWKDRGVRLDKNLRAIAKNWPKLNFHLVQCIEKSGDIVLFQDVITNKTYPVANIEKNVPKNLTLLDGTIGLLELHNNKYYFNGVRVIQGPHEVAEAKRKIGSLMKETGLSYEEVLMEYPLEVLMVMLNYQHWNFKRKDIPLLEELGLEHLPAYAEDFFLFYKEKTAGKKANTIRKYRESLYELNEVLKRNHFLHLDDVQPDEWARLLSKDYFELFETMTKTQITDLISVLNAFVKWHKSNNKSKLWNGLSEFLNNEEVQFLHAVQFQNSFFPNRGSYKMNEFVKMLKGDITPDSEKEEGVFEIIKRNKQSFRVTKWSNKSNKGAEYTISGADVNIDYVEEGLIFSGKIAKGRINMWELIELESVYPRTAKRFLTIKDTVRSR</sequence>
<dbReference type="Proteomes" id="UP000001401">
    <property type="component" value="Chromosome"/>
</dbReference>
<reference evidence="1 2" key="1">
    <citation type="submission" date="2010-12" db="EMBL/GenBank/DDBJ databases">
        <title>Complete sequence of Bacillus cellulosilyticus DSM 2522.</title>
        <authorList>
            <consortium name="US DOE Joint Genome Institute"/>
            <person name="Lucas S."/>
            <person name="Copeland A."/>
            <person name="Lapidus A."/>
            <person name="Cheng J.-F."/>
            <person name="Bruce D."/>
            <person name="Goodwin L."/>
            <person name="Pitluck S."/>
            <person name="Chertkov O."/>
            <person name="Detter J.C."/>
            <person name="Han C."/>
            <person name="Tapia R."/>
            <person name="Land M."/>
            <person name="Hauser L."/>
            <person name="Jeffries C."/>
            <person name="Kyrpides N."/>
            <person name="Ivanova N."/>
            <person name="Mikhailova N."/>
            <person name="Brumm P."/>
            <person name="Mead D."/>
            <person name="Woyke T."/>
        </authorList>
    </citation>
    <scope>NUCLEOTIDE SEQUENCE [LARGE SCALE GENOMIC DNA]</scope>
    <source>
        <strain evidence="2">ATCC 21833 / DSM 2522 / FERM P-1141 / JCM 9156 / N-4</strain>
    </source>
</reference>
<evidence type="ECO:0000313" key="2">
    <source>
        <dbReference type="Proteomes" id="UP000001401"/>
    </source>
</evidence>
<dbReference type="InterPro" id="IPR004027">
    <property type="entry name" value="SEC_C_motif"/>
</dbReference>
<dbReference type="EMBL" id="CP002394">
    <property type="protein sequence ID" value="ADU29546.1"/>
    <property type="molecule type" value="Genomic_DNA"/>
</dbReference>
<dbReference type="Pfam" id="PF02810">
    <property type="entry name" value="SEC-C"/>
    <property type="match status" value="1"/>
</dbReference>
<dbReference type="KEGG" id="bco:Bcell_1281"/>
<proteinExistence type="predicted"/>
<dbReference type="HOGENOM" id="CLU_565809_0_0_9"/>
<name>E6TSN8_EVAC2</name>
<dbReference type="eggNOG" id="COG3012">
    <property type="taxonomic scope" value="Bacteria"/>
</dbReference>
<dbReference type="AlphaFoldDB" id="E6TSN8"/>
<organism evidence="1 2">
    <name type="scientific">Evansella cellulosilytica (strain ATCC 21833 / DSM 2522 / FERM P-1141 / JCM 9156 / N-4)</name>
    <name type="common">Bacillus cellulosilyticus</name>
    <dbReference type="NCBI Taxonomy" id="649639"/>
    <lineage>
        <taxon>Bacteria</taxon>
        <taxon>Bacillati</taxon>
        <taxon>Bacillota</taxon>
        <taxon>Bacilli</taxon>
        <taxon>Bacillales</taxon>
        <taxon>Bacillaceae</taxon>
        <taxon>Evansella</taxon>
    </lineage>
</organism>
<keyword evidence="2" id="KW-1185">Reference proteome</keyword>
<dbReference type="OrthoDB" id="6399948at2"/>
<evidence type="ECO:0000313" key="1">
    <source>
        <dbReference type="EMBL" id="ADU29546.1"/>
    </source>
</evidence>
<protein>
    <submittedName>
        <fullName evidence="1">SEC-C motif domain protein</fullName>
    </submittedName>
</protein>
<gene>
    <name evidence="1" type="ordered locus">Bcell_1281</name>
</gene>
<accession>E6TSN8</accession>
<dbReference type="RefSeq" id="WP_013487886.1">
    <property type="nucleotide sequence ID" value="NC_014829.1"/>
</dbReference>